<dbReference type="RefSeq" id="WP_227016778.1">
    <property type="nucleotide sequence ID" value="NZ_JAGSND010000001.1"/>
</dbReference>
<dbReference type="SMART" id="SM00729">
    <property type="entry name" value="Elp3"/>
    <property type="match status" value="1"/>
</dbReference>
<dbReference type="SFLD" id="SFLDF00310">
    <property type="entry name" value="oxygen-independent_coproporphy"/>
    <property type="match status" value="1"/>
</dbReference>
<dbReference type="Gene3D" id="3.80.30.20">
    <property type="entry name" value="tm_1862 like domain"/>
    <property type="match status" value="1"/>
</dbReference>
<dbReference type="InterPro" id="IPR006638">
    <property type="entry name" value="Elp3/MiaA/NifB-like_rSAM"/>
</dbReference>
<evidence type="ECO:0000259" key="1">
    <source>
        <dbReference type="PROSITE" id="PS51918"/>
    </source>
</evidence>
<dbReference type="Pfam" id="PF04055">
    <property type="entry name" value="Radical_SAM"/>
    <property type="match status" value="1"/>
</dbReference>
<dbReference type="SFLD" id="SFLDS00029">
    <property type="entry name" value="Radical_SAM"/>
    <property type="match status" value="1"/>
</dbReference>
<proteinExistence type="predicted"/>
<dbReference type="EMBL" id="JAGSND010000001">
    <property type="protein sequence ID" value="MBR0596656.1"/>
    <property type="molecule type" value="Genomic_DNA"/>
</dbReference>
<dbReference type="GO" id="GO:0005737">
    <property type="term" value="C:cytoplasm"/>
    <property type="evidence" value="ECO:0007669"/>
    <property type="project" value="TreeGrafter"/>
</dbReference>
<dbReference type="GO" id="GO:0006779">
    <property type="term" value="P:porphyrin-containing compound biosynthetic process"/>
    <property type="evidence" value="ECO:0007669"/>
    <property type="project" value="TreeGrafter"/>
</dbReference>
<dbReference type="NCBIfam" id="TIGR03994">
    <property type="entry name" value="rSAM_HemZ"/>
    <property type="match status" value="1"/>
</dbReference>
<reference evidence="2" key="2">
    <citation type="submission" date="2021-04" db="EMBL/GenBank/DDBJ databases">
        <authorList>
            <person name="Liu J."/>
        </authorList>
    </citation>
    <scope>NUCLEOTIDE SEQUENCE</scope>
    <source>
        <strain evidence="2">BAD-6</strain>
    </source>
</reference>
<dbReference type="PANTHER" id="PTHR13932:SF1">
    <property type="entry name" value="OXYGEN-INDEPENDENT COPROPORPHYRINOGEN-III OXIDASE-LIKE PROTEIN HEMZ"/>
    <property type="match status" value="1"/>
</dbReference>
<feature type="domain" description="Radical SAM core" evidence="1">
    <location>
        <begin position="150"/>
        <end position="384"/>
    </location>
</feature>
<gene>
    <name evidence="2" type="primary">hemZ</name>
    <name evidence="2" type="ORF">KCX82_02085</name>
</gene>
<keyword evidence="3" id="KW-1185">Reference proteome</keyword>
<reference evidence="2" key="1">
    <citation type="submission" date="2021-04" db="EMBL/GenBank/DDBJ databases">
        <title>Sinoanaerobacter chloroacetimidivorans sp. nov., an obligate anaerobic bacterium isolated from anaerobic sludge.</title>
        <authorList>
            <person name="Bao Y."/>
        </authorList>
    </citation>
    <scope>NUCLEOTIDE SEQUENCE</scope>
    <source>
        <strain evidence="2">BAD-6</strain>
    </source>
</reference>
<dbReference type="CDD" id="cd01335">
    <property type="entry name" value="Radical_SAM"/>
    <property type="match status" value="1"/>
</dbReference>
<dbReference type="InterPro" id="IPR058240">
    <property type="entry name" value="rSAM_sf"/>
</dbReference>
<dbReference type="PROSITE" id="PS51918">
    <property type="entry name" value="RADICAL_SAM"/>
    <property type="match status" value="1"/>
</dbReference>
<dbReference type="GO" id="GO:0051539">
    <property type="term" value="F:4 iron, 4 sulfur cluster binding"/>
    <property type="evidence" value="ECO:0007669"/>
    <property type="project" value="TreeGrafter"/>
</dbReference>
<evidence type="ECO:0000313" key="3">
    <source>
        <dbReference type="Proteomes" id="UP000675664"/>
    </source>
</evidence>
<dbReference type="SFLD" id="SFLDG01065">
    <property type="entry name" value="anaerobic_coproporphyrinogen-I"/>
    <property type="match status" value="1"/>
</dbReference>
<keyword evidence="2" id="KW-0560">Oxidoreductase</keyword>
<protein>
    <submittedName>
        <fullName evidence="2">Coproporphyrinogen dehydrogenase HemZ</fullName>
        <ecNumber evidence="2">1.3.98.3</ecNumber>
    </submittedName>
</protein>
<accession>A0A8J7VZZ7</accession>
<dbReference type="InterPro" id="IPR023404">
    <property type="entry name" value="rSAM_horseshoe"/>
</dbReference>
<dbReference type="AlphaFoldDB" id="A0A8J7VZZ7"/>
<dbReference type="InterPro" id="IPR034505">
    <property type="entry name" value="Coproporphyrinogen-III_oxidase"/>
</dbReference>
<sequence length="475" mass="54227">MFRILFNNSGNQNEYEELVKVFLKQDEYEIGCQEEANLPFPETDVVISVPDFHQDEFCSGQKGQEYKKELDIKNKRKRYLYDSLRAATGLSPDWGILTGVRPVKLTGELMKREGSREKVREILLNSYYLNQEKADLLLNLWDNQTNIVGTAPVKSVGIYIGIPFCPTRCVYCSFPSNQVQEAEIKKYLVSLEKEITYAAAEMKNIGWYPETIYIGGGTPTTLDAPDLKQLLCHVNNSFDLSRLREFTVEAGRPDTITGEKLSVIRDSGADRISINPQSMNSKTLKLIGRNHEPEDIKKAFRLAKAAGIPVVNADIIAGLPEEKPDDFEYTLKTLLELEPQNITVHTLALKRASRLKEMDSGYHYRQGEIVRDMLVSAKNMLYHAGYHPYYLYRQKHMAGNFENIGYAKAGTEGIYNIRIMEEEQTIIALGAGGITKVYYPEENRLERVANVSNYEIYMDRLSEMLQRKADHVFHT</sequence>
<organism evidence="2 3">
    <name type="scientific">Sinanaerobacter chloroacetimidivorans</name>
    <dbReference type="NCBI Taxonomy" id="2818044"/>
    <lineage>
        <taxon>Bacteria</taxon>
        <taxon>Bacillati</taxon>
        <taxon>Bacillota</taxon>
        <taxon>Clostridia</taxon>
        <taxon>Peptostreptococcales</taxon>
        <taxon>Anaerovoracaceae</taxon>
        <taxon>Sinanaerobacter</taxon>
    </lineage>
</organism>
<dbReference type="InterPro" id="IPR007197">
    <property type="entry name" value="rSAM"/>
</dbReference>
<name>A0A8J7VZZ7_9FIRM</name>
<dbReference type="GO" id="GO:0051989">
    <property type="term" value="F:coproporphyrinogen dehydrogenase activity"/>
    <property type="evidence" value="ECO:0007669"/>
    <property type="project" value="UniProtKB-EC"/>
</dbReference>
<dbReference type="Proteomes" id="UP000675664">
    <property type="component" value="Unassembled WGS sequence"/>
</dbReference>
<comment type="caution">
    <text evidence="2">The sequence shown here is derived from an EMBL/GenBank/DDBJ whole genome shotgun (WGS) entry which is preliminary data.</text>
</comment>
<dbReference type="PANTHER" id="PTHR13932">
    <property type="entry name" value="COPROPORPHYRINIGEN III OXIDASE"/>
    <property type="match status" value="1"/>
</dbReference>
<dbReference type="EC" id="1.3.98.3" evidence="2"/>
<dbReference type="InterPro" id="IPR023995">
    <property type="entry name" value="HemZ"/>
</dbReference>
<dbReference type="SUPFAM" id="SSF102114">
    <property type="entry name" value="Radical SAM enzymes"/>
    <property type="match status" value="1"/>
</dbReference>
<dbReference type="SFLD" id="SFLDG01082">
    <property type="entry name" value="B12-binding_domain_containing"/>
    <property type="match status" value="1"/>
</dbReference>
<evidence type="ECO:0000313" key="2">
    <source>
        <dbReference type="EMBL" id="MBR0596656.1"/>
    </source>
</evidence>